<reference evidence="1" key="1">
    <citation type="journal article" date="2005" name="Genome Res.">
        <title>Comparative genome sequencing of Drosophila pseudoobscura: chromosomal, gene, and cis-element evolution.</title>
        <authorList>
            <person name="Richards S."/>
            <person name="Liu Y."/>
            <person name="Bettencourt B.R."/>
            <person name="Hradecky P."/>
            <person name="Letovsky S."/>
            <person name="Nielsen R."/>
            <person name="Thornton K."/>
            <person name="Hubisz M.J."/>
            <person name="Chen R."/>
            <person name="Meisel R.P."/>
            <person name="Couronne O."/>
            <person name="Hua S."/>
            <person name="Smith M.A."/>
            <person name="Zhang P."/>
            <person name="Liu J."/>
            <person name="Bussemaker H.J."/>
            <person name="van Batenburg M.F."/>
            <person name="Howells S.L."/>
            <person name="Scherer S.E."/>
            <person name="Sodergren E."/>
            <person name="Matthews B.B."/>
            <person name="Crosby M.A."/>
            <person name="Schroeder A.J."/>
            <person name="Ortiz-Barrientos D."/>
            <person name="Rives C.M."/>
            <person name="Metzker M.L."/>
            <person name="Muzny D.M."/>
            <person name="Scott G."/>
            <person name="Steffen D."/>
            <person name="Wheeler D.A."/>
            <person name="Worley K.C."/>
            <person name="Havlak P."/>
            <person name="Durbin K.J."/>
            <person name="Egan A."/>
            <person name="Gill R."/>
            <person name="Hume J."/>
            <person name="Morgan M.B."/>
            <person name="Miner G."/>
            <person name="Hamilton C."/>
            <person name="Huang Y."/>
            <person name="Waldron L."/>
            <person name="Verduzco D."/>
            <person name="Clerc-Blankenburg K.P."/>
            <person name="Dubchak I."/>
            <person name="Noor M.A."/>
            <person name="Anderson W."/>
            <person name="White K.P."/>
            <person name="Clark A.G."/>
            <person name="Schaeffer S.W."/>
            <person name="Gelbart W."/>
            <person name="Weinstock G.M."/>
            <person name="Gibbs R.A."/>
        </authorList>
    </citation>
    <scope>NUCLEOTIDE SEQUENCE [LARGE SCALE GENOMIC DNA]</scope>
    <source>
        <strain evidence="1">MV2-25</strain>
    </source>
</reference>
<gene>
    <name evidence="1" type="primary">Dpse\GA32803</name>
    <name evidence="1" type="ORF">Dpse_GA32803</name>
</gene>
<accession>A0A0R3P393</accession>
<protein>
    <submittedName>
        <fullName evidence="1">Uncharacterized protein</fullName>
    </submittedName>
</protein>
<evidence type="ECO:0000313" key="1">
    <source>
        <dbReference type="EMBL" id="KRT05792.1"/>
    </source>
</evidence>
<reference evidence="1" key="3">
    <citation type="journal article" date="2012" name="PLoS ONE">
        <title>Mind the gap: upgrading genomes with Pacific Biosciences RS long-read sequencing technology.</title>
        <authorList>
            <person name="English A.C."/>
            <person name="Richards S."/>
            <person name="Han Y."/>
            <person name="Wang M."/>
            <person name="Vee V."/>
            <person name="Qu J."/>
            <person name="Qin X."/>
            <person name="Muzny D.M."/>
            <person name="Reid J.G."/>
            <person name="Worley K.C."/>
            <person name="Gibbs R.A."/>
        </authorList>
    </citation>
    <scope>NUCLEOTIDE SEQUENCE</scope>
    <source>
        <strain evidence="1">MV2-25</strain>
    </source>
</reference>
<name>A0A0R3P393_DROPS</name>
<dbReference type="AlphaFoldDB" id="A0A0R3P393"/>
<reference evidence="1" key="2">
    <citation type="journal article" date="2007" name="Nature">
        <title>Evolution of genes and genomes on the Drosophila phylogeny.</title>
        <authorList>
            <consortium name="Drosophila 12 Genomes Consortium"/>
            <person name="Clark A.G."/>
            <person name="Eisen M.B."/>
            <person name="Smith D.R."/>
            <person name="Bergman C.M."/>
            <person name="Oliver B."/>
            <person name="Markow T.A."/>
            <person name="Kaufman T.C."/>
            <person name="Kellis M."/>
            <person name="Gelbart W."/>
            <person name="Iyer V.N."/>
            <person name="Pollard D.A."/>
            <person name="Sackton T.B."/>
            <person name="Larracuente A.M."/>
            <person name="Singh N.D."/>
            <person name="Abad J.P."/>
            <person name="Abt D.N."/>
            <person name="Adryan B."/>
            <person name="Aguade M."/>
            <person name="Akashi H."/>
            <person name="Anderson W.W."/>
            <person name="Aquadro C.F."/>
            <person name="Ardell D.H."/>
            <person name="Arguello R."/>
            <person name="Artieri C.G."/>
            <person name="Barbash D.A."/>
            <person name="Barker D."/>
            <person name="Barsanti P."/>
            <person name="Batterham P."/>
            <person name="Batzoglou S."/>
            <person name="Begun D."/>
            <person name="Bhutkar A."/>
            <person name="Blanco E."/>
            <person name="Bosak S.A."/>
            <person name="Bradley R.K."/>
            <person name="Brand A.D."/>
            <person name="Brent M.R."/>
            <person name="Brooks A.N."/>
            <person name="Brown R.H."/>
            <person name="Butlin R.K."/>
            <person name="Caggese C."/>
            <person name="Calvi B.R."/>
            <person name="Bernardo de Carvalho A."/>
            <person name="Caspi A."/>
            <person name="Castrezana S."/>
            <person name="Celniker S.E."/>
            <person name="Chang J.L."/>
            <person name="Chapple C."/>
            <person name="Chatterji S."/>
            <person name="Chinwalla A."/>
            <person name="Civetta A."/>
            <person name="Clifton S.W."/>
            <person name="Comeron J.M."/>
            <person name="Costello J.C."/>
            <person name="Coyne J.A."/>
            <person name="Daub J."/>
            <person name="David R.G."/>
            <person name="Delcher A.L."/>
            <person name="Delehaunty K."/>
            <person name="Do C.B."/>
            <person name="Ebling H."/>
            <person name="Edwards K."/>
            <person name="Eickbush T."/>
            <person name="Evans J.D."/>
            <person name="Filipski A."/>
            <person name="Findeiss S."/>
            <person name="Freyhult E."/>
            <person name="Fulton L."/>
            <person name="Fulton R."/>
            <person name="Garcia A.C."/>
            <person name="Gardiner A."/>
            <person name="Garfield D.A."/>
            <person name="Garvin B.E."/>
            <person name="Gibson G."/>
            <person name="Gilbert D."/>
            <person name="Gnerre S."/>
            <person name="Godfrey J."/>
            <person name="Good R."/>
            <person name="Gotea V."/>
            <person name="Gravely B."/>
            <person name="Greenberg A.J."/>
            <person name="Griffiths-Jones S."/>
            <person name="Gross S."/>
            <person name="Guigo R."/>
            <person name="Gustafson E.A."/>
            <person name="Haerty W."/>
            <person name="Hahn M.W."/>
            <person name="Halligan D.L."/>
            <person name="Halpern A.L."/>
            <person name="Halter G.M."/>
            <person name="Han M.V."/>
            <person name="Heger A."/>
            <person name="Hillier L."/>
            <person name="Hinrichs A.S."/>
            <person name="Holmes I."/>
            <person name="Hoskins R.A."/>
            <person name="Hubisz M.J."/>
            <person name="Hultmark D."/>
            <person name="Huntley M.A."/>
            <person name="Jaffe D.B."/>
            <person name="Jagadeeshan S."/>
            <person name="Jeck W.R."/>
            <person name="Johnson J."/>
            <person name="Jones C.D."/>
            <person name="Jordan W.C."/>
            <person name="Karpen G.H."/>
            <person name="Kataoka E."/>
            <person name="Keightley P.D."/>
            <person name="Kheradpour P."/>
            <person name="Kirkness E.F."/>
            <person name="Koerich L.B."/>
            <person name="Kristiansen K."/>
            <person name="Kudrna D."/>
            <person name="Kulathinal R.J."/>
            <person name="Kumar S."/>
            <person name="Kwok R."/>
            <person name="Lander E."/>
            <person name="Langley C.H."/>
            <person name="Lapoint R."/>
            <person name="Lazzaro B.P."/>
            <person name="Lee S.J."/>
            <person name="Levesque L."/>
            <person name="Li R."/>
            <person name="Lin C.F."/>
            <person name="Lin M.F."/>
            <person name="Lindblad-Toh K."/>
            <person name="Llopart A."/>
            <person name="Long M."/>
            <person name="Low L."/>
            <person name="Lozovsky E."/>
            <person name="Lu J."/>
            <person name="Luo M."/>
            <person name="Machado C.A."/>
            <person name="Makalowski W."/>
            <person name="Marzo M."/>
            <person name="Matsuda M."/>
            <person name="Matzkin L."/>
            <person name="McAllister B."/>
            <person name="McBride C.S."/>
            <person name="McKernan B."/>
            <person name="McKernan K."/>
            <person name="Mendez-Lago M."/>
            <person name="Minx P."/>
            <person name="Mollenhauer M.U."/>
            <person name="Montooth K."/>
            <person name="Mount S.M."/>
            <person name="Mu X."/>
            <person name="Myers E."/>
            <person name="Negre B."/>
            <person name="Newfeld S."/>
            <person name="Nielsen R."/>
            <person name="Noor M.A."/>
            <person name="O'Grady P."/>
            <person name="Pachter L."/>
            <person name="Papaceit M."/>
            <person name="Parisi M.J."/>
            <person name="Parisi M."/>
            <person name="Parts L."/>
            <person name="Pedersen J.S."/>
            <person name="Pesole G."/>
            <person name="Phillippy A.M."/>
            <person name="Ponting C.P."/>
            <person name="Pop M."/>
            <person name="Porcelli D."/>
            <person name="Powell J.R."/>
            <person name="Prohaska S."/>
            <person name="Pruitt K."/>
            <person name="Puig M."/>
            <person name="Quesneville H."/>
            <person name="Ram K.R."/>
            <person name="Rand D."/>
            <person name="Rasmussen M.D."/>
            <person name="Reed L.K."/>
            <person name="Reenan R."/>
            <person name="Reily A."/>
            <person name="Remington K.A."/>
            <person name="Rieger T.T."/>
            <person name="Ritchie M.G."/>
            <person name="Robin C."/>
            <person name="Rogers Y.H."/>
            <person name="Rohde C."/>
            <person name="Rozas J."/>
            <person name="Rubenfield M.J."/>
            <person name="Ruiz A."/>
            <person name="Russo S."/>
            <person name="Salzberg S.L."/>
            <person name="Sanchez-Gracia A."/>
            <person name="Saranga D.J."/>
            <person name="Sato H."/>
            <person name="Schaeffer S.W."/>
            <person name="Schatz M.C."/>
            <person name="Schlenke T."/>
            <person name="Schwartz R."/>
            <person name="Segarra C."/>
            <person name="Singh R.S."/>
            <person name="Sirot L."/>
            <person name="Sirota M."/>
            <person name="Sisneros N.B."/>
            <person name="Smith C.D."/>
            <person name="Smith T.F."/>
            <person name="Spieth J."/>
            <person name="Stage D.E."/>
            <person name="Stark A."/>
            <person name="Stephan W."/>
            <person name="Strausberg R.L."/>
            <person name="Strempel S."/>
            <person name="Sturgill D."/>
            <person name="Sutton G."/>
            <person name="Sutton G.G."/>
            <person name="Tao W."/>
            <person name="Teichmann S."/>
            <person name="Tobari Y.N."/>
            <person name="Tomimura Y."/>
            <person name="Tsolas J.M."/>
            <person name="Valente V.L."/>
            <person name="Venter E."/>
            <person name="Venter J.C."/>
            <person name="Vicario S."/>
            <person name="Vieira F.G."/>
            <person name="Vilella A.J."/>
            <person name="Villasante A."/>
            <person name="Walenz B."/>
            <person name="Wang J."/>
            <person name="Wasserman M."/>
            <person name="Watts T."/>
            <person name="Wilson D."/>
            <person name="Wilson R.K."/>
            <person name="Wing R.A."/>
            <person name="Wolfner M.F."/>
            <person name="Wong A."/>
            <person name="Wong G.K."/>
            <person name="Wu C.I."/>
            <person name="Wu G."/>
            <person name="Yamamoto D."/>
            <person name="Yang H.P."/>
            <person name="Yang S.P."/>
            <person name="Yorke J.A."/>
            <person name="Yoshida K."/>
            <person name="Zdobnov E."/>
            <person name="Zhang P."/>
            <person name="Zhang Y."/>
            <person name="Zimin A.V."/>
            <person name="Baldwin J."/>
            <person name="Abdouelleil A."/>
            <person name="Abdulkadir J."/>
            <person name="Abebe A."/>
            <person name="Abera B."/>
            <person name="Abreu J."/>
            <person name="Acer S.C."/>
            <person name="Aftuck L."/>
            <person name="Alexander A."/>
            <person name="An P."/>
            <person name="Anderson E."/>
            <person name="Anderson S."/>
            <person name="Arachi H."/>
            <person name="Azer M."/>
            <person name="Bachantsang P."/>
            <person name="Barry A."/>
            <person name="Bayul T."/>
            <person name="Berlin A."/>
            <person name="Bessette D."/>
            <person name="Bloom T."/>
            <person name="Blye J."/>
            <person name="Boguslavskiy L."/>
            <person name="Bonnet C."/>
            <person name="Boukhgalter B."/>
            <person name="Bourzgui I."/>
            <person name="Brown A."/>
            <person name="Cahill P."/>
            <person name="Channer S."/>
            <person name="Cheshatsang Y."/>
            <person name="Chuda L."/>
            <person name="Citroen M."/>
            <person name="Collymore A."/>
            <person name="Cooke P."/>
            <person name="Costello M."/>
            <person name="D'Aco K."/>
            <person name="Daza R."/>
            <person name="De Haan G."/>
            <person name="DeGray S."/>
            <person name="DeMaso C."/>
            <person name="Dhargay N."/>
            <person name="Dooley K."/>
            <person name="Dooley E."/>
            <person name="Doricent M."/>
            <person name="Dorje P."/>
            <person name="Dorjee K."/>
            <person name="Dupes A."/>
            <person name="Elong R."/>
            <person name="Falk J."/>
            <person name="Farina A."/>
            <person name="Faro S."/>
            <person name="Ferguson D."/>
            <person name="Fisher S."/>
            <person name="Foley C.D."/>
            <person name="Franke A."/>
            <person name="Friedrich D."/>
            <person name="Gadbois L."/>
            <person name="Gearin G."/>
            <person name="Gearin C.R."/>
            <person name="Giannoukos G."/>
            <person name="Goode T."/>
            <person name="Graham J."/>
            <person name="Grandbois E."/>
            <person name="Grewal S."/>
            <person name="Gyaltsen K."/>
            <person name="Hafez N."/>
            <person name="Hagos B."/>
            <person name="Hall J."/>
            <person name="Henson C."/>
            <person name="Hollinger A."/>
            <person name="Honan T."/>
            <person name="Huard M.D."/>
            <person name="Hughes L."/>
            <person name="Hurhula B."/>
            <person name="Husby M.E."/>
            <person name="Kamat A."/>
            <person name="Kanga B."/>
            <person name="Kashin S."/>
            <person name="Khazanovich D."/>
            <person name="Kisner P."/>
            <person name="Lance K."/>
            <person name="Lara M."/>
            <person name="Lee W."/>
            <person name="Lennon N."/>
            <person name="Letendre F."/>
            <person name="LeVine R."/>
            <person name="Lipovsky A."/>
            <person name="Liu X."/>
            <person name="Liu J."/>
            <person name="Liu S."/>
            <person name="Lokyitsang T."/>
            <person name="Lokyitsang Y."/>
            <person name="Lubonja R."/>
            <person name="Lui A."/>
            <person name="MacDonald P."/>
            <person name="Magnisalis V."/>
            <person name="Maru K."/>
            <person name="Matthews C."/>
            <person name="McCusker W."/>
            <person name="McDonough S."/>
            <person name="Mehta T."/>
            <person name="Meldrim J."/>
            <person name="Meneus L."/>
            <person name="Mihai O."/>
            <person name="Mihalev A."/>
            <person name="Mihova T."/>
            <person name="Mittelman R."/>
            <person name="Mlenga V."/>
            <person name="Montmayeur A."/>
            <person name="Mulrain L."/>
            <person name="Navidi A."/>
            <person name="Naylor J."/>
            <person name="Negash T."/>
            <person name="Nguyen T."/>
            <person name="Nguyen N."/>
            <person name="Nicol R."/>
            <person name="Norbu C."/>
            <person name="Norbu N."/>
            <person name="Novod N."/>
            <person name="O'Neill B."/>
            <person name="Osman S."/>
            <person name="Markiewicz E."/>
            <person name="Oyono O.L."/>
            <person name="Patti C."/>
            <person name="Phunkhang P."/>
            <person name="Pierre F."/>
            <person name="Priest M."/>
            <person name="Raghuraman S."/>
            <person name="Rege F."/>
            <person name="Reyes R."/>
            <person name="Rise C."/>
            <person name="Rogov P."/>
            <person name="Ross K."/>
            <person name="Ryan E."/>
            <person name="Settipalli S."/>
            <person name="Shea T."/>
            <person name="Sherpa N."/>
            <person name="Shi L."/>
            <person name="Shih D."/>
            <person name="Sparrow T."/>
            <person name="Spaulding J."/>
            <person name="Stalker J."/>
            <person name="Stange-Thomann N."/>
            <person name="Stavropoulos S."/>
            <person name="Stone C."/>
            <person name="Strader C."/>
            <person name="Tesfaye S."/>
            <person name="Thomson T."/>
            <person name="Thoulutsang Y."/>
            <person name="Thoulutsang D."/>
            <person name="Topham K."/>
            <person name="Topping I."/>
            <person name="Tsamla T."/>
            <person name="Vassiliev H."/>
            <person name="Vo A."/>
            <person name="Wangchuk T."/>
            <person name="Wangdi T."/>
            <person name="Weiand M."/>
            <person name="Wilkinson J."/>
            <person name="Wilson A."/>
            <person name="Yadav S."/>
            <person name="Young G."/>
            <person name="Yu Q."/>
            <person name="Zembek L."/>
            <person name="Zhong D."/>
            <person name="Zimmer A."/>
            <person name="Zwirko Z."/>
            <person name="Jaffe D.B."/>
            <person name="Alvarez P."/>
            <person name="Brockman W."/>
            <person name="Butler J."/>
            <person name="Chin C."/>
            <person name="Gnerre S."/>
            <person name="Grabherr M."/>
            <person name="Kleber M."/>
            <person name="Mauceli E."/>
            <person name="MacCallum I."/>
        </authorList>
    </citation>
    <scope>NUCLEOTIDE SEQUENCE [LARGE SCALE GENOMIC DNA]</scope>
    <source>
        <strain evidence="1">MV2-25</strain>
    </source>
</reference>
<dbReference type="EMBL" id="CH672981">
    <property type="protein sequence ID" value="KRT05792.1"/>
    <property type="molecule type" value="Genomic_DNA"/>
</dbReference>
<reference evidence="1" key="4">
    <citation type="submission" date="2015-11" db="EMBL/GenBank/DDBJ databases">
        <authorList>
            <consortium name="FlyBase"/>
        </authorList>
    </citation>
    <scope>NUCLEOTIDE SEQUENCE</scope>
    <source>
        <strain evidence="1">MV2-25</strain>
    </source>
</reference>
<proteinExistence type="predicted"/>
<organism evidence="1">
    <name type="scientific">Drosophila pseudoobscura pseudoobscura</name>
    <name type="common">Fruit fly</name>
    <dbReference type="NCBI Taxonomy" id="46245"/>
    <lineage>
        <taxon>Eukaryota</taxon>
        <taxon>Metazoa</taxon>
        <taxon>Ecdysozoa</taxon>
        <taxon>Arthropoda</taxon>
        <taxon>Hexapoda</taxon>
        <taxon>Insecta</taxon>
        <taxon>Pterygota</taxon>
        <taxon>Neoptera</taxon>
        <taxon>Endopterygota</taxon>
        <taxon>Diptera</taxon>
        <taxon>Brachycera</taxon>
        <taxon>Muscomorpha</taxon>
        <taxon>Ephydroidea</taxon>
        <taxon>Drosophilidae</taxon>
        <taxon>Drosophila</taxon>
        <taxon>Sophophora</taxon>
    </lineage>
</organism>
<sequence>MNLEEVFIRHPLLAARGRDVRRAIRYVERQSHLIELNCGLINMVSNLQLFGEQPFVLIFDEFHFRHVPNVLLSRWKSLAIAAANMDGTKFKFLYLQVVPTDVHVLGSNEIYEGLKVVVTSILNLGLAQNVCGVISDRRTANLKSLQYVANYFPVLWDEVHMKKKLVTRYKDTVDRLGKIYGSTFERNTWKQKFSEITSSTPNELEEFNSNEVLNLKKLLALNFAKSSTPLNLSRVNSSDLELRGFILTSHVYDILKFIHVTDADKFTDIRAAIQYFSRVVGIVTFIYN</sequence>
<dbReference type="Bgee" id="FBgn0273210">
    <property type="expression patterns" value="Expressed in female reproductive system and 2 other cell types or tissues"/>
</dbReference>
<dbReference type="ExpressionAtlas" id="A0A0R3P393">
    <property type="expression patterns" value="baseline"/>
</dbReference>